<dbReference type="Proteomes" id="UP000740926">
    <property type="component" value="Unassembled WGS sequence"/>
</dbReference>
<dbReference type="PANTHER" id="PTHR46564:SF1">
    <property type="entry name" value="TRANSPOSASE"/>
    <property type="match status" value="1"/>
</dbReference>
<dbReference type="Pfam" id="PF13358">
    <property type="entry name" value="DDE_3"/>
    <property type="match status" value="1"/>
</dbReference>
<evidence type="ECO:0000259" key="1">
    <source>
        <dbReference type="Pfam" id="PF13358"/>
    </source>
</evidence>
<keyword evidence="3" id="KW-1185">Reference proteome</keyword>
<dbReference type="PANTHER" id="PTHR46564">
    <property type="entry name" value="TRANSPOSASE"/>
    <property type="match status" value="1"/>
</dbReference>
<organism evidence="2 3">
    <name type="scientific">Rhizopus delemar</name>
    <dbReference type="NCBI Taxonomy" id="936053"/>
    <lineage>
        <taxon>Eukaryota</taxon>
        <taxon>Fungi</taxon>
        <taxon>Fungi incertae sedis</taxon>
        <taxon>Mucoromycota</taxon>
        <taxon>Mucoromycotina</taxon>
        <taxon>Mucoromycetes</taxon>
        <taxon>Mucorales</taxon>
        <taxon>Mucorineae</taxon>
        <taxon>Rhizopodaceae</taxon>
        <taxon>Rhizopus</taxon>
    </lineage>
</organism>
<name>A0A9P6YSQ1_9FUNG</name>
<dbReference type="GO" id="GO:0003676">
    <property type="term" value="F:nucleic acid binding"/>
    <property type="evidence" value="ECO:0007669"/>
    <property type="project" value="InterPro"/>
</dbReference>
<reference evidence="2 3" key="1">
    <citation type="journal article" date="2020" name="Microb. Genom.">
        <title>Genetic diversity of clinical and environmental Mucorales isolates obtained from an investigation of mucormycosis cases among solid organ transplant recipients.</title>
        <authorList>
            <person name="Nguyen M.H."/>
            <person name="Kaul D."/>
            <person name="Muto C."/>
            <person name="Cheng S.J."/>
            <person name="Richter R.A."/>
            <person name="Bruno V.M."/>
            <person name="Liu G."/>
            <person name="Beyhan S."/>
            <person name="Sundermann A.J."/>
            <person name="Mounaud S."/>
            <person name="Pasculle A.W."/>
            <person name="Nierman W.C."/>
            <person name="Driscoll E."/>
            <person name="Cumbie R."/>
            <person name="Clancy C.J."/>
            <person name="Dupont C.L."/>
        </authorList>
    </citation>
    <scope>NUCLEOTIDE SEQUENCE [LARGE SCALE GENOMIC DNA]</scope>
    <source>
        <strain evidence="2 3">GL24</strain>
    </source>
</reference>
<dbReference type="Gene3D" id="3.30.420.10">
    <property type="entry name" value="Ribonuclease H-like superfamily/Ribonuclease H"/>
    <property type="match status" value="1"/>
</dbReference>
<dbReference type="NCBIfam" id="NF033545">
    <property type="entry name" value="transpos_IS630"/>
    <property type="match status" value="1"/>
</dbReference>
<evidence type="ECO:0000313" key="3">
    <source>
        <dbReference type="Proteomes" id="UP000740926"/>
    </source>
</evidence>
<protein>
    <recommendedName>
        <fullName evidence="1">Tc1-like transposase DDE domain-containing protein</fullName>
    </recommendedName>
</protein>
<dbReference type="InterPro" id="IPR047655">
    <property type="entry name" value="Transpos_IS630-like"/>
</dbReference>
<dbReference type="AlphaFoldDB" id="A0A9P6YSQ1"/>
<dbReference type="InterPro" id="IPR038717">
    <property type="entry name" value="Tc1-like_DDE_dom"/>
</dbReference>
<dbReference type="InterPro" id="IPR036397">
    <property type="entry name" value="RNaseH_sf"/>
</dbReference>
<gene>
    <name evidence="2" type="ORF">G6F50_011848</name>
</gene>
<dbReference type="EMBL" id="JAANIU010003247">
    <property type="protein sequence ID" value="KAG1563599.1"/>
    <property type="molecule type" value="Genomic_DNA"/>
</dbReference>
<feature type="domain" description="Tc1-like transposase DDE" evidence="1">
    <location>
        <begin position="141"/>
        <end position="215"/>
    </location>
</feature>
<proteinExistence type="predicted"/>
<accession>A0A9P6YSQ1</accession>
<comment type="caution">
    <text evidence="2">The sequence shown here is derived from an EMBL/GenBank/DDBJ whole genome shotgun (WGS) entry which is preliminary data.</text>
</comment>
<evidence type="ECO:0000313" key="2">
    <source>
        <dbReference type="EMBL" id="KAG1563599.1"/>
    </source>
</evidence>
<sequence length="511" mass="57408">MFTELKVSKTTLFDFVKQHCNLSLKKARLQPIDRNSEEKIQERLDWVHKWEKTDLDFTRNCVFPDESAFHINLKRSMAWSKKGAPAVATVPKTRAATTTILGAISAEDLIKCSLRLLQPPSNKKEKAGDGVGQMSKGTVTGHYISFLKAIMDEMGPFPHMKGYFLVMDNAPIHTSDNIAKYIESRGYRSAYLPPYSPELNPIEQFWSVVKNAWTDVIMGKRSEEVFILQTKTFVTTTTTTKKNILTGYIKKTISRRIDWLQYPQLRYYGSQLLTGSILVQDQAAILLNTIEPYSRDSPLDAHYERRSRGSASSFPSVPSQYGYLSILVLSTADGDKLVIGTRTCNFLITSSIRLDKQSVNLGPVTSHFMPTKSTKVFLDIHSIDLAMPLLNDPSVRCSQSMPSLYQLRQVRSKFDYTSTYTMCRASSAVASSLKLQPSSIWTLSDQDSNNAGMSQEKVGSLMFRTIAIQVINDGENAVLQHKDVKRIAALTKDSIITAILGEICCIMFKLK</sequence>